<dbReference type="GO" id="GO:0009977">
    <property type="term" value="F:proton motive force dependent protein transmembrane transporter activity"/>
    <property type="evidence" value="ECO:0007669"/>
    <property type="project" value="TreeGrafter"/>
</dbReference>
<evidence type="ECO:0000256" key="5">
    <source>
        <dbReference type="HAMAP-Rule" id="MF_00902"/>
    </source>
</evidence>
<evidence type="ECO:0000256" key="3">
    <source>
        <dbReference type="ARBA" id="ARBA00022989"/>
    </source>
</evidence>
<keyword evidence="5" id="KW-0811">Translocation</keyword>
<keyword evidence="5" id="KW-0653">Protein transport</keyword>
<reference evidence="6 7" key="1">
    <citation type="submission" date="2020-08" db="EMBL/GenBank/DDBJ databases">
        <title>Genomic Encyclopedia of Type Strains, Phase III (KMG-III): the genomes of soil and plant-associated and newly described type strains.</title>
        <authorList>
            <person name="Whitman W."/>
        </authorList>
    </citation>
    <scope>NUCLEOTIDE SEQUENCE [LARGE SCALE GENOMIC DNA]</scope>
    <source>
        <strain evidence="6 7">CECT 8234</strain>
    </source>
</reference>
<proteinExistence type="inferred from homology"/>
<comment type="subcellular location">
    <subcellularLocation>
        <location evidence="5">Cell membrane</location>
        <topology evidence="5">Multi-pass membrane protein</topology>
    </subcellularLocation>
    <subcellularLocation>
        <location evidence="1">Membrane</location>
        <topology evidence="1">Multi-pass membrane protein</topology>
    </subcellularLocation>
</comment>
<dbReference type="GO" id="GO:0065002">
    <property type="term" value="P:intracellular protein transmembrane transport"/>
    <property type="evidence" value="ECO:0007669"/>
    <property type="project" value="TreeGrafter"/>
</dbReference>
<sequence length="238" mass="26881">MLAQPSLIDHLTELRRRIIYVLIMFAIALVGGIALVRPVLSYLQQSYSPAQPILWNAFSPFDALQLYMQTGVVIGIGASVPFILLQVWLFVKPALTLKERKSVPWLIPFALLLFLIGLAFSWFIVFPMAVQFASTVTRSMGLVETYGAAQYIQFLIRIILPLSLAFEYPIVLIFLARLGLVTPERLRKSRKFAYVILVTVSTILTPPDFISAFIVLIPLVLLFEASFPLAKWAHKRKD</sequence>
<comment type="function">
    <text evidence="5">Part of the twin-arginine translocation (Tat) system that transports large folded proteins containing a characteristic twin-arginine motif in their signal peptide across membranes.</text>
</comment>
<dbReference type="RefSeq" id="WP_183565095.1">
    <property type="nucleotide sequence ID" value="NZ_CBCSLB010000007.1"/>
</dbReference>
<keyword evidence="7" id="KW-1185">Reference proteome</keyword>
<comment type="similarity">
    <text evidence="5">Belongs to the TatC family.</text>
</comment>
<comment type="caution">
    <text evidence="5">Lacks conserved residue(s) required for the propagation of feature annotation.</text>
</comment>
<protein>
    <recommendedName>
        <fullName evidence="5">Sec-independent protein translocase protein TatC</fullName>
    </recommendedName>
</protein>
<dbReference type="Pfam" id="PF00902">
    <property type="entry name" value="TatC"/>
    <property type="match status" value="1"/>
</dbReference>
<dbReference type="InterPro" id="IPR002033">
    <property type="entry name" value="TatC"/>
</dbReference>
<gene>
    <name evidence="5" type="primary">tatC</name>
    <name evidence="6" type="ORF">FHS16_003531</name>
</gene>
<comment type="subunit">
    <text evidence="5">Forms a complex with TatA.</text>
</comment>
<keyword evidence="2 5" id="KW-0812">Transmembrane</keyword>
<evidence type="ECO:0000256" key="1">
    <source>
        <dbReference type="ARBA" id="ARBA00004141"/>
    </source>
</evidence>
<keyword evidence="3 5" id="KW-1133">Transmembrane helix</keyword>
<keyword evidence="5" id="KW-0813">Transport</keyword>
<dbReference type="HAMAP" id="MF_00902">
    <property type="entry name" value="TatC"/>
    <property type="match status" value="1"/>
</dbReference>
<dbReference type="AlphaFoldDB" id="A0A7W5CB21"/>
<feature type="transmembrane region" description="Helical" evidence="5">
    <location>
        <begin position="18"/>
        <end position="40"/>
    </location>
</feature>
<keyword evidence="4 5" id="KW-0472">Membrane</keyword>
<comment type="caution">
    <text evidence="6">The sequence shown here is derived from an EMBL/GenBank/DDBJ whole genome shotgun (WGS) entry which is preliminary data.</text>
</comment>
<feature type="transmembrane region" description="Helical" evidence="5">
    <location>
        <begin position="103"/>
        <end position="134"/>
    </location>
</feature>
<accession>A0A7W5CB21</accession>
<dbReference type="PRINTS" id="PR01840">
    <property type="entry name" value="TATCFAMILY"/>
</dbReference>
<dbReference type="EMBL" id="JACHXW010000010">
    <property type="protein sequence ID" value="MBB3153469.1"/>
    <property type="molecule type" value="Genomic_DNA"/>
</dbReference>
<organism evidence="6 7">
    <name type="scientific">Paenibacillus endophyticus</name>
    <dbReference type="NCBI Taxonomy" id="1294268"/>
    <lineage>
        <taxon>Bacteria</taxon>
        <taxon>Bacillati</taxon>
        <taxon>Bacillota</taxon>
        <taxon>Bacilli</taxon>
        <taxon>Bacillales</taxon>
        <taxon>Paenibacillaceae</taxon>
        <taxon>Paenibacillus</taxon>
    </lineage>
</organism>
<dbReference type="PANTHER" id="PTHR30371:SF0">
    <property type="entry name" value="SEC-INDEPENDENT PROTEIN TRANSLOCASE PROTEIN TATC, CHLOROPLASTIC-RELATED"/>
    <property type="match status" value="1"/>
</dbReference>
<keyword evidence="5" id="KW-1003">Cell membrane</keyword>
<dbReference type="GO" id="GO:0033281">
    <property type="term" value="C:TAT protein transport complex"/>
    <property type="evidence" value="ECO:0007669"/>
    <property type="project" value="UniProtKB-UniRule"/>
</dbReference>
<feature type="transmembrane region" description="Helical" evidence="5">
    <location>
        <begin position="66"/>
        <end position="91"/>
    </location>
</feature>
<feature type="transmembrane region" description="Helical" evidence="5">
    <location>
        <begin position="154"/>
        <end position="180"/>
    </location>
</feature>
<dbReference type="NCBIfam" id="TIGR00945">
    <property type="entry name" value="tatC"/>
    <property type="match status" value="1"/>
</dbReference>
<evidence type="ECO:0000313" key="7">
    <source>
        <dbReference type="Proteomes" id="UP000518605"/>
    </source>
</evidence>
<dbReference type="GO" id="GO:0043953">
    <property type="term" value="P:protein transport by the Tat complex"/>
    <property type="evidence" value="ECO:0007669"/>
    <property type="project" value="UniProtKB-UniRule"/>
</dbReference>
<name>A0A7W5CB21_9BACL</name>
<feature type="transmembrane region" description="Helical" evidence="5">
    <location>
        <begin position="192"/>
        <end position="223"/>
    </location>
</feature>
<evidence type="ECO:0000313" key="6">
    <source>
        <dbReference type="EMBL" id="MBB3153469.1"/>
    </source>
</evidence>
<evidence type="ECO:0000256" key="2">
    <source>
        <dbReference type="ARBA" id="ARBA00022692"/>
    </source>
</evidence>
<dbReference type="PANTHER" id="PTHR30371">
    <property type="entry name" value="SEC-INDEPENDENT PROTEIN TRANSLOCASE PROTEIN TATC"/>
    <property type="match status" value="1"/>
</dbReference>
<evidence type="ECO:0000256" key="4">
    <source>
        <dbReference type="ARBA" id="ARBA00023136"/>
    </source>
</evidence>
<dbReference type="Proteomes" id="UP000518605">
    <property type="component" value="Unassembled WGS sequence"/>
</dbReference>